<gene>
    <name evidence="1" type="ORF">BN946_scf185034.g4</name>
</gene>
<protein>
    <recommendedName>
        <fullName evidence="3">F-box domain-containing protein</fullName>
    </recommendedName>
</protein>
<name>A0A060SPS0_PYCCI</name>
<reference evidence="1" key="1">
    <citation type="submission" date="2014-01" db="EMBL/GenBank/DDBJ databases">
        <title>The genome of the white-rot fungus Pycnoporus cinnabarinus: a basidiomycete model with a versatile arsenal for lignocellulosic biomass breakdown.</title>
        <authorList>
            <person name="Levasseur A."/>
            <person name="Lomascolo A."/>
            <person name="Ruiz-Duenas F.J."/>
            <person name="Uzan E."/>
            <person name="Piumi F."/>
            <person name="Kues U."/>
            <person name="Ram A.F.J."/>
            <person name="Murat C."/>
            <person name="Haon M."/>
            <person name="Benoit I."/>
            <person name="Arfi Y."/>
            <person name="Chevret D."/>
            <person name="Drula E."/>
            <person name="Kwon M.J."/>
            <person name="Gouret P."/>
            <person name="Lesage-Meessen L."/>
            <person name="Lombard V."/>
            <person name="Mariette J."/>
            <person name="Noirot C."/>
            <person name="Park J."/>
            <person name="Patyshakuliyeva A."/>
            <person name="Wieneger R.A.B."/>
            <person name="Wosten H.A.B."/>
            <person name="Martin F."/>
            <person name="Coutinho P.M."/>
            <person name="de Vries R."/>
            <person name="Martinez A.T."/>
            <person name="Klopp C."/>
            <person name="Pontarotti P."/>
            <person name="Henrissat B."/>
            <person name="Record E."/>
        </authorList>
    </citation>
    <scope>NUCLEOTIDE SEQUENCE [LARGE SCALE GENOMIC DNA]</scope>
    <source>
        <strain evidence="1">BRFM137</strain>
    </source>
</reference>
<accession>A0A060SPS0</accession>
<keyword evidence="2" id="KW-1185">Reference proteome</keyword>
<organism evidence="1 2">
    <name type="scientific">Pycnoporus cinnabarinus</name>
    <name type="common">Cinnabar-red polypore</name>
    <name type="synonym">Trametes cinnabarina</name>
    <dbReference type="NCBI Taxonomy" id="5643"/>
    <lineage>
        <taxon>Eukaryota</taxon>
        <taxon>Fungi</taxon>
        <taxon>Dikarya</taxon>
        <taxon>Basidiomycota</taxon>
        <taxon>Agaricomycotina</taxon>
        <taxon>Agaricomycetes</taxon>
        <taxon>Polyporales</taxon>
        <taxon>Polyporaceae</taxon>
        <taxon>Trametes</taxon>
    </lineage>
</organism>
<evidence type="ECO:0008006" key="3">
    <source>
        <dbReference type="Google" id="ProtNLM"/>
    </source>
</evidence>
<proteinExistence type="predicted"/>
<dbReference type="AlphaFoldDB" id="A0A060SPS0"/>
<evidence type="ECO:0000313" key="1">
    <source>
        <dbReference type="EMBL" id="CDO76171.1"/>
    </source>
</evidence>
<sequence>MSPPSKSIKSVALSTCKRLEALSRQRIVWQQLCVDQVLRRGLPFAHRDALAADADVLEKLVLRAIRLGRFWRSPSAEPTRSFSFQASSGTGVSHVRFLPGHGGRYVATVYKGIWSMISCWDLGDGGARQPRKLGDWAPKSAIFSGFVVNSDPDSQATLATALQTGSGQRSIEILEITGRSGGDASFKSVCNIATSFRPIALKGDLIAFSDDAYETVIMNWRQNTFALLKGSQEPMDERFQYNRCLQVVFAYRSILVVRARSVELFPEPELHSAEAGFATYEPVGIHSFGWIDGVSVIEQCDPLRHADGEGKSREHAPLSILLRAESDDPWASDVHKLEQFLLLPNPEYGSPIRSLNSELDAALDALEPSERSSTPSAPIAPYVFPPVRAERTATAVRGFLRCTDIVLGPCGTALWIQPRPARAAHLTGHDVHSSATQITDAFDPAHAPLSEFAHANQNAVREKKEEALCAAVFAGPMQRCHPELETKTRTVWAQPREGRNWTALDYDEERGRVMLGASDGTVTVLDFV</sequence>
<evidence type="ECO:0000313" key="2">
    <source>
        <dbReference type="Proteomes" id="UP000029665"/>
    </source>
</evidence>
<comment type="caution">
    <text evidence="1">The sequence shown here is derived from an EMBL/GenBank/DDBJ whole genome shotgun (WGS) entry which is preliminary data.</text>
</comment>
<dbReference type="STRING" id="5643.A0A060SPS0"/>
<dbReference type="Proteomes" id="UP000029665">
    <property type="component" value="Unassembled WGS sequence"/>
</dbReference>
<dbReference type="HOGENOM" id="CLU_027585_0_0_1"/>
<dbReference type="EMBL" id="CCBP010000345">
    <property type="protein sequence ID" value="CDO76171.1"/>
    <property type="molecule type" value="Genomic_DNA"/>
</dbReference>
<dbReference type="OrthoDB" id="3034442at2759"/>
<dbReference type="OMA" id="FQYNRCL"/>